<dbReference type="InterPro" id="IPR007213">
    <property type="entry name" value="Ppm1/Ppm2/Tcmp"/>
</dbReference>
<organism evidence="8 9">
    <name type="scientific">Actinomadura fibrosa</name>
    <dbReference type="NCBI Taxonomy" id="111802"/>
    <lineage>
        <taxon>Bacteria</taxon>
        <taxon>Bacillati</taxon>
        <taxon>Actinomycetota</taxon>
        <taxon>Actinomycetes</taxon>
        <taxon>Streptosporangiales</taxon>
        <taxon>Thermomonosporaceae</taxon>
        <taxon>Actinomadura</taxon>
    </lineage>
</organism>
<feature type="compositionally biased region" description="Low complexity" evidence="7">
    <location>
        <begin position="7"/>
        <end position="24"/>
    </location>
</feature>
<dbReference type="GO" id="GO:0008168">
    <property type="term" value="F:methyltransferase activity"/>
    <property type="evidence" value="ECO:0007669"/>
    <property type="project" value="UniProtKB-KW"/>
</dbReference>
<dbReference type="EC" id="2.1.1.-" evidence="6"/>
<evidence type="ECO:0000313" key="8">
    <source>
        <dbReference type="EMBL" id="MFD0688213.1"/>
    </source>
</evidence>
<dbReference type="InterPro" id="IPR011610">
    <property type="entry name" value="SAM_mthyl_Trfase_ML2640-like"/>
</dbReference>
<feature type="region of interest" description="Disordered" evidence="7">
    <location>
        <begin position="1"/>
        <end position="24"/>
    </location>
</feature>
<protein>
    <recommendedName>
        <fullName evidence="6">S-adenosyl-L-methionine-dependent methyltransferase</fullName>
        <ecNumber evidence="6">2.1.1.-</ecNumber>
    </recommendedName>
</protein>
<evidence type="ECO:0000313" key="9">
    <source>
        <dbReference type="Proteomes" id="UP001597063"/>
    </source>
</evidence>
<dbReference type="GO" id="GO:0032259">
    <property type="term" value="P:methylation"/>
    <property type="evidence" value="ECO:0007669"/>
    <property type="project" value="UniProtKB-KW"/>
</dbReference>
<evidence type="ECO:0000256" key="4">
    <source>
        <dbReference type="ARBA" id="ARBA00022679"/>
    </source>
</evidence>
<comment type="caution">
    <text evidence="8">The sequence shown here is derived from an EMBL/GenBank/DDBJ whole genome shotgun (WGS) entry which is preliminary data.</text>
</comment>
<evidence type="ECO:0000256" key="3">
    <source>
        <dbReference type="ARBA" id="ARBA00022603"/>
    </source>
</evidence>
<dbReference type="EMBL" id="JBHTGP010000013">
    <property type="protein sequence ID" value="MFD0688213.1"/>
    <property type="molecule type" value="Genomic_DNA"/>
</dbReference>
<evidence type="ECO:0000256" key="5">
    <source>
        <dbReference type="ARBA" id="ARBA00022691"/>
    </source>
</evidence>
<sequence>MKGAKVTQAANTTEAADTTEGVSATARWTAAARADETRRDGALFSDPLAADLAGPEGFARYERYANPGTTEFLAIRTRYLDEVIGRSAELTQVVLVAAGLDTRSARLDWPAGTVLYELDQPGLMEEKEKRLAELGVRHRCVRHAVGTDLTGAWHEPLRAAGWDPSVPTLWIVEGLLFYLAEDDARALLARLADLSVPGGVLAGDLLSHQSMVSEFAREGLRRLAEDGCPWRWGTDRPEDVLAECGWTVREVKVPGEEGASFGRWPWPPLPRDQQGFPMNFLFTADV</sequence>
<accession>A0ABW2XRW3</accession>
<evidence type="ECO:0000256" key="7">
    <source>
        <dbReference type="SAM" id="MobiDB-lite"/>
    </source>
</evidence>
<keyword evidence="4" id="KW-0808">Transferase</keyword>
<dbReference type="Proteomes" id="UP001597063">
    <property type="component" value="Unassembled WGS sequence"/>
</dbReference>
<proteinExistence type="inferred from homology"/>
<dbReference type="Gene3D" id="3.40.50.150">
    <property type="entry name" value="Vaccinia Virus protein VP39"/>
    <property type="match status" value="1"/>
</dbReference>
<keyword evidence="9" id="KW-1185">Reference proteome</keyword>
<keyword evidence="5 6" id="KW-0949">S-adenosyl-L-methionine</keyword>
<gene>
    <name evidence="8" type="ORF">ACFQZM_27220</name>
</gene>
<evidence type="ECO:0000256" key="1">
    <source>
        <dbReference type="ARBA" id="ARBA00003907"/>
    </source>
</evidence>
<dbReference type="PANTHER" id="PTHR43619">
    <property type="entry name" value="S-ADENOSYL-L-METHIONINE-DEPENDENT METHYLTRANSFERASE YKTD-RELATED"/>
    <property type="match status" value="1"/>
</dbReference>
<evidence type="ECO:0000256" key="6">
    <source>
        <dbReference type="RuleBase" id="RU362030"/>
    </source>
</evidence>
<dbReference type="Pfam" id="PF04072">
    <property type="entry name" value="LCM"/>
    <property type="match status" value="1"/>
</dbReference>
<dbReference type="PANTHER" id="PTHR43619:SF2">
    <property type="entry name" value="S-ADENOSYL-L-METHIONINE-DEPENDENT METHYLTRANSFERASES SUPERFAMILY PROTEIN"/>
    <property type="match status" value="1"/>
</dbReference>
<keyword evidence="3 6" id="KW-0489">Methyltransferase</keyword>
<reference evidence="9" key="1">
    <citation type="journal article" date="2019" name="Int. J. Syst. Evol. Microbiol.">
        <title>The Global Catalogue of Microorganisms (GCM) 10K type strain sequencing project: providing services to taxonomists for standard genome sequencing and annotation.</title>
        <authorList>
            <consortium name="The Broad Institute Genomics Platform"/>
            <consortium name="The Broad Institute Genome Sequencing Center for Infectious Disease"/>
            <person name="Wu L."/>
            <person name="Ma J."/>
        </authorList>
    </citation>
    <scope>NUCLEOTIDE SEQUENCE [LARGE SCALE GENOMIC DNA]</scope>
    <source>
        <strain evidence="9">JCM 9371</strain>
    </source>
</reference>
<dbReference type="NCBIfam" id="TIGR00027">
    <property type="entry name" value="mthyl_TIGR00027"/>
    <property type="match status" value="1"/>
</dbReference>
<comment type="similarity">
    <text evidence="2 6">Belongs to the UPF0677 family.</text>
</comment>
<dbReference type="SUPFAM" id="SSF53335">
    <property type="entry name" value="S-adenosyl-L-methionine-dependent methyltransferases"/>
    <property type="match status" value="1"/>
</dbReference>
<dbReference type="InterPro" id="IPR029063">
    <property type="entry name" value="SAM-dependent_MTases_sf"/>
</dbReference>
<name>A0ABW2XRW3_9ACTN</name>
<evidence type="ECO:0000256" key="2">
    <source>
        <dbReference type="ARBA" id="ARBA00008138"/>
    </source>
</evidence>
<comment type="function">
    <text evidence="1 6">Exhibits S-adenosyl-L-methionine-dependent methyltransferase activity.</text>
</comment>
<dbReference type="RefSeq" id="WP_131758836.1">
    <property type="nucleotide sequence ID" value="NZ_CAACUY010000061.1"/>
</dbReference>